<dbReference type="PROSITE" id="PS50931">
    <property type="entry name" value="HTH_LYSR"/>
    <property type="match status" value="1"/>
</dbReference>
<dbReference type="PANTHER" id="PTHR30537:SF5">
    <property type="entry name" value="HTH-TYPE TRANSCRIPTIONAL ACTIVATOR TTDR-RELATED"/>
    <property type="match status" value="1"/>
</dbReference>
<gene>
    <name evidence="6" type="ORF">N0K08_02920</name>
</gene>
<dbReference type="Gene3D" id="3.40.190.290">
    <property type="match status" value="1"/>
</dbReference>
<dbReference type="Proteomes" id="UP001525968">
    <property type="component" value="Unassembled WGS sequence"/>
</dbReference>
<reference evidence="6 7" key="1">
    <citation type="submission" date="2022-09" db="EMBL/GenBank/DDBJ databases">
        <title>Draft genome of isolate Be4.</title>
        <authorList>
            <person name="Sanchez-Castro I."/>
            <person name="Martinez-Rodriguez P."/>
            <person name="Descostes M."/>
            <person name="Merroun M."/>
        </authorList>
    </citation>
    <scope>NUCLEOTIDE SEQUENCE [LARGE SCALE GENOMIC DNA]</scope>
    <source>
        <strain evidence="6 7">Be4</strain>
    </source>
</reference>
<dbReference type="SUPFAM" id="SSF53850">
    <property type="entry name" value="Periplasmic binding protein-like II"/>
    <property type="match status" value="1"/>
</dbReference>
<dbReference type="InterPro" id="IPR036388">
    <property type="entry name" value="WH-like_DNA-bd_sf"/>
</dbReference>
<keyword evidence="2" id="KW-0805">Transcription regulation</keyword>
<dbReference type="InterPro" id="IPR000847">
    <property type="entry name" value="LysR_HTH_N"/>
</dbReference>
<keyword evidence="4" id="KW-0804">Transcription</keyword>
<dbReference type="InterPro" id="IPR036390">
    <property type="entry name" value="WH_DNA-bd_sf"/>
</dbReference>
<keyword evidence="7" id="KW-1185">Reference proteome</keyword>
<dbReference type="RefSeq" id="WP_261498510.1">
    <property type="nucleotide sequence ID" value="NZ_JAODYH010000002.1"/>
</dbReference>
<evidence type="ECO:0000259" key="5">
    <source>
        <dbReference type="PROSITE" id="PS50931"/>
    </source>
</evidence>
<dbReference type="PRINTS" id="PR00039">
    <property type="entry name" value="HTHLYSR"/>
</dbReference>
<dbReference type="Pfam" id="PF00126">
    <property type="entry name" value="HTH_1"/>
    <property type="match status" value="1"/>
</dbReference>
<dbReference type="InterPro" id="IPR005119">
    <property type="entry name" value="LysR_subst-bd"/>
</dbReference>
<dbReference type="CDD" id="cd08479">
    <property type="entry name" value="PBP2_CrgA_like_9"/>
    <property type="match status" value="1"/>
</dbReference>
<dbReference type="InterPro" id="IPR058163">
    <property type="entry name" value="LysR-type_TF_proteobact-type"/>
</dbReference>
<protein>
    <submittedName>
        <fullName evidence="6">LysR substrate-binding domain-containing protein</fullName>
    </submittedName>
</protein>
<dbReference type="EMBL" id="JAODYH010000002">
    <property type="protein sequence ID" value="MCT9809578.1"/>
    <property type="molecule type" value="Genomic_DNA"/>
</dbReference>
<dbReference type="Pfam" id="PF03466">
    <property type="entry name" value="LysR_substrate"/>
    <property type="match status" value="1"/>
</dbReference>
<proteinExistence type="inferred from homology"/>
<evidence type="ECO:0000313" key="7">
    <source>
        <dbReference type="Proteomes" id="UP001525968"/>
    </source>
</evidence>
<accession>A0ABT2PGN4</accession>
<comment type="similarity">
    <text evidence="1">Belongs to the LysR transcriptional regulatory family.</text>
</comment>
<evidence type="ECO:0000256" key="2">
    <source>
        <dbReference type="ARBA" id="ARBA00023015"/>
    </source>
</evidence>
<sequence length="300" mass="33352">MDGFSDLRFFSLLLREGSLAAAAQQMGLTPPAVSRRLALLEKRLGVRLLNRTTRRIHLTPEGETYLLDGERILAELDALERAVSGARSLPRGPLKLACTLGFGRTRLAPALSAFARAYPEVQVQLHLTERPVNLVEQGFDAVVRFGELPDSQLTARRLLHNRRVLCASPRYLAQSPEPRLPADLLAHRCIVIRESDETYGTWHLRQGQRQETIKVNAALSTNDGGAALAWALDDQGILQRSLWDIAPLLASGELREVLPGWKLPPADIYLVHATKSELSAKIRALSEFMRQWFDSEAQAA</sequence>
<feature type="domain" description="HTH lysR-type" evidence="5">
    <location>
        <begin position="1"/>
        <end position="59"/>
    </location>
</feature>
<dbReference type="SUPFAM" id="SSF46785">
    <property type="entry name" value="Winged helix' DNA-binding domain"/>
    <property type="match status" value="1"/>
</dbReference>
<comment type="caution">
    <text evidence="6">The sequence shown here is derived from an EMBL/GenBank/DDBJ whole genome shotgun (WGS) entry which is preliminary data.</text>
</comment>
<keyword evidence="3" id="KW-0238">DNA-binding</keyword>
<evidence type="ECO:0000256" key="4">
    <source>
        <dbReference type="ARBA" id="ARBA00023163"/>
    </source>
</evidence>
<evidence type="ECO:0000256" key="3">
    <source>
        <dbReference type="ARBA" id="ARBA00023125"/>
    </source>
</evidence>
<dbReference type="Gene3D" id="1.10.10.10">
    <property type="entry name" value="Winged helix-like DNA-binding domain superfamily/Winged helix DNA-binding domain"/>
    <property type="match status" value="1"/>
</dbReference>
<evidence type="ECO:0000256" key="1">
    <source>
        <dbReference type="ARBA" id="ARBA00009437"/>
    </source>
</evidence>
<dbReference type="PANTHER" id="PTHR30537">
    <property type="entry name" value="HTH-TYPE TRANSCRIPTIONAL REGULATOR"/>
    <property type="match status" value="1"/>
</dbReference>
<organism evidence="6 7">
    <name type="scientific">Acidovorax bellezanensis</name>
    <dbReference type="NCBI Taxonomy" id="2976702"/>
    <lineage>
        <taxon>Bacteria</taxon>
        <taxon>Pseudomonadati</taxon>
        <taxon>Pseudomonadota</taxon>
        <taxon>Betaproteobacteria</taxon>
        <taxon>Burkholderiales</taxon>
        <taxon>Comamonadaceae</taxon>
        <taxon>Acidovorax</taxon>
    </lineage>
</organism>
<evidence type="ECO:0000313" key="6">
    <source>
        <dbReference type="EMBL" id="MCT9809578.1"/>
    </source>
</evidence>
<name>A0ABT2PGN4_9BURK</name>